<dbReference type="InterPro" id="IPR045632">
    <property type="entry name" value="DUF6314"/>
</dbReference>
<accession>A0ABD5E2C6</accession>
<dbReference type="EMBL" id="JAVRER010000010">
    <property type="protein sequence ID" value="MDT0415606.1"/>
    <property type="molecule type" value="Genomic_DNA"/>
</dbReference>
<dbReference type="RefSeq" id="WP_007829123.1">
    <property type="nucleotide sequence ID" value="NZ_JAVRER010000010.1"/>
</dbReference>
<comment type="caution">
    <text evidence="2">The sequence shown here is derived from an EMBL/GenBank/DDBJ whole genome shotgun (WGS) entry which is preliminary data.</text>
</comment>
<feature type="domain" description="DUF6314" evidence="1">
    <location>
        <begin position="23"/>
        <end position="155"/>
    </location>
</feature>
<dbReference type="Proteomes" id="UP001183607">
    <property type="component" value="Unassembled WGS sequence"/>
</dbReference>
<evidence type="ECO:0000313" key="3">
    <source>
        <dbReference type="Proteomes" id="UP001183607"/>
    </source>
</evidence>
<dbReference type="AlphaFoldDB" id="A0ABD5E2C6"/>
<sequence>MPDARPETPAPATTPVPDLLAFLAGRWHVARTAEDRHTGTRGHFTGTADFTALPGGGLRHHEEGTFTWDGVARPAYRTLRWLPDPAGKGSARVTFDDGRFFHDVDLRTGHAIADHPCSLDLYRGEFTVSGPDLWSVVWRVAGPAKDLVLRTEHTREAPSTG</sequence>
<evidence type="ECO:0000259" key="1">
    <source>
        <dbReference type="Pfam" id="PF19834"/>
    </source>
</evidence>
<evidence type="ECO:0000313" key="2">
    <source>
        <dbReference type="EMBL" id="MDT0415606.1"/>
    </source>
</evidence>
<protein>
    <submittedName>
        <fullName evidence="2">DUF6314 family protein</fullName>
    </submittedName>
</protein>
<proteinExistence type="predicted"/>
<organism evidence="2 3">
    <name type="scientific">Streptomyces evansiae</name>
    <dbReference type="NCBI Taxonomy" id="3075535"/>
    <lineage>
        <taxon>Bacteria</taxon>
        <taxon>Bacillati</taxon>
        <taxon>Actinomycetota</taxon>
        <taxon>Actinomycetes</taxon>
        <taxon>Kitasatosporales</taxon>
        <taxon>Streptomycetaceae</taxon>
        <taxon>Streptomyces</taxon>
    </lineage>
</organism>
<dbReference type="Pfam" id="PF19834">
    <property type="entry name" value="DUF6314"/>
    <property type="match status" value="1"/>
</dbReference>
<name>A0ABD5E2C6_9ACTN</name>
<gene>
    <name evidence="2" type="ORF">RM574_08880</name>
</gene>
<reference evidence="3" key="1">
    <citation type="submission" date="2023-07" db="EMBL/GenBank/DDBJ databases">
        <title>30 novel species of actinomycetes from the DSMZ collection.</title>
        <authorList>
            <person name="Nouioui I."/>
        </authorList>
    </citation>
    <scope>NUCLEOTIDE SEQUENCE [LARGE SCALE GENOMIC DNA]</scope>
    <source>
        <strain evidence="3">DSM 41982</strain>
    </source>
</reference>